<dbReference type="EMBL" id="LR134204">
    <property type="protein sequence ID" value="VEB83102.1"/>
    <property type="molecule type" value="Genomic_DNA"/>
</dbReference>
<organism evidence="1 2">
    <name type="scientific">Citrobacter koseri</name>
    <name type="common">Citrobacter diversus</name>
    <dbReference type="NCBI Taxonomy" id="545"/>
    <lineage>
        <taxon>Bacteria</taxon>
        <taxon>Pseudomonadati</taxon>
        <taxon>Pseudomonadota</taxon>
        <taxon>Gammaproteobacteria</taxon>
        <taxon>Enterobacterales</taxon>
        <taxon>Enterobacteriaceae</taxon>
        <taxon>Citrobacter</taxon>
    </lineage>
</organism>
<accession>A0A447UEK7</accession>
<protein>
    <submittedName>
        <fullName evidence="1">Uncharacterized protein</fullName>
    </submittedName>
</protein>
<sequence length="67" mass="7561">MPFERETIIIENVGLGELAKTPRFLVSKGQNANGWYEIYSDGFKRVGKTWDSSNPLFNQHPCNGSKS</sequence>
<evidence type="ECO:0000313" key="1">
    <source>
        <dbReference type="EMBL" id="VEB83102.1"/>
    </source>
</evidence>
<gene>
    <name evidence="1" type="ORF">NCTC11075_00028</name>
</gene>
<evidence type="ECO:0000313" key="2">
    <source>
        <dbReference type="Proteomes" id="UP000270272"/>
    </source>
</evidence>
<proteinExistence type="predicted"/>
<dbReference type="AlphaFoldDB" id="A0A447UEK7"/>
<reference evidence="1 2" key="1">
    <citation type="submission" date="2018-12" db="EMBL/GenBank/DDBJ databases">
        <authorList>
            <consortium name="Pathogen Informatics"/>
        </authorList>
    </citation>
    <scope>NUCLEOTIDE SEQUENCE [LARGE SCALE GENOMIC DNA]</scope>
    <source>
        <strain evidence="1 2">NCTC11075</strain>
    </source>
</reference>
<name>A0A447UEK7_CITKO</name>
<dbReference type="Proteomes" id="UP000270272">
    <property type="component" value="Chromosome"/>
</dbReference>